<dbReference type="Proteomes" id="UP001368500">
    <property type="component" value="Unassembled WGS sequence"/>
</dbReference>
<evidence type="ECO:0008006" key="4">
    <source>
        <dbReference type="Google" id="ProtNLM"/>
    </source>
</evidence>
<comment type="caution">
    <text evidence="2">The sequence shown here is derived from an EMBL/GenBank/DDBJ whole genome shotgun (WGS) entry which is preliminary data.</text>
</comment>
<proteinExistence type="predicted"/>
<accession>A0ABU9BAQ1</accession>
<evidence type="ECO:0000313" key="2">
    <source>
        <dbReference type="EMBL" id="MEK8026981.1"/>
    </source>
</evidence>
<feature type="chain" id="PRO_5045334106" description="Carboxypeptidase regulatory-like domain-containing protein" evidence="1">
    <location>
        <begin position="25"/>
        <end position="826"/>
    </location>
</feature>
<keyword evidence="1" id="KW-0732">Signal</keyword>
<evidence type="ECO:0000313" key="3">
    <source>
        <dbReference type="Proteomes" id="UP001368500"/>
    </source>
</evidence>
<dbReference type="RefSeq" id="WP_341374766.1">
    <property type="nucleotide sequence ID" value="NZ_JBBUTF010000012.1"/>
</dbReference>
<gene>
    <name evidence="2" type="ORF">AACH11_13500</name>
</gene>
<reference evidence="2 3" key="1">
    <citation type="submission" date="2024-04" db="EMBL/GenBank/DDBJ databases">
        <title>Novel species of the genus Ideonella isolated from streams.</title>
        <authorList>
            <person name="Lu H."/>
        </authorList>
    </citation>
    <scope>NUCLEOTIDE SEQUENCE [LARGE SCALE GENOMIC DNA]</scope>
    <source>
        <strain evidence="2 3">BYS139W</strain>
    </source>
</reference>
<sequence>MNRARSLTALAVSLLLTACGGGSGDGSNGSGGNGSGSGNTGGKVTLTGVVAKGLTDNADVAVYAVDATTGQPAATALATAAPTSSGRYTLEFAYSSGAVYVVRAAGRSDATTTHRDEVSGTNQSLPSAFLMRAALRPIGSTDLAMEASITPYSEMAVSAATRASGALTATNVAQGRATVSQLLGFDPQTTRATTVATATTTDERRLAVMLTAVSELAAEGALGCGTAPAGGERTTCVVQALSAASSTSTMALTNGTTNVAAELDAALQTVLADPALVGDVSPGELAVANENLGCTGAACNVTTVNVDNAVDSAITSAKALIANLKTDLLSMFSQGGATSTATGVVNQQAYQFRTASEGVHVPLRTMVTDSGAMLMGIDLYNDWMAGRTTNANRTRGDGDLVANDGAWDYSSMVVPAGCTLFADTGFTTAVTAGQTPVGIGCGARHYFTRSTGFTNVCTQWRHMFQMTPNADGSFSWRSRAQKRTYAGCGSTYTTENPQGSTLYFNGTLAPTLSATYGTIRGFSLSGELPAAWDDDTLVGYRHTLAMNGTVTDGSGGTSTHALTGTLTAYDSTGTVTATVTLKDGSQIVFGPAYQNAAGEEVGPAYAGAVTAGTRAHALALDLMATVGTAEMEGTLALGDVVWDASNRALRPTTGSLSLALRTIASGGARTEFMKGTLSGSISGWRSFNDSLTESTANHYTVTTTFTGNITASARPTLRMIAAASVQADGRNNGDGTLLSSSLQYVTLSNGNAVRTVNFTPTYDGATRKVTQTLITETGSDLRMTLLPGADTADLLNGAGTVIGRYSRDDSRMSFTNGDFVSLDIGL</sequence>
<feature type="signal peptide" evidence="1">
    <location>
        <begin position="1"/>
        <end position="24"/>
    </location>
</feature>
<dbReference type="PROSITE" id="PS51257">
    <property type="entry name" value="PROKAR_LIPOPROTEIN"/>
    <property type="match status" value="1"/>
</dbReference>
<evidence type="ECO:0000256" key="1">
    <source>
        <dbReference type="SAM" id="SignalP"/>
    </source>
</evidence>
<name>A0ABU9BAQ1_9BURK</name>
<protein>
    <recommendedName>
        <fullName evidence="4">Carboxypeptidase regulatory-like domain-containing protein</fullName>
    </recommendedName>
</protein>
<dbReference type="EMBL" id="JBBUTF010000012">
    <property type="protein sequence ID" value="MEK8026981.1"/>
    <property type="molecule type" value="Genomic_DNA"/>
</dbReference>
<organism evidence="2 3">
    <name type="scientific">Pseudaquabacterium rugosum</name>
    <dbReference type="NCBI Taxonomy" id="2984194"/>
    <lineage>
        <taxon>Bacteria</taxon>
        <taxon>Pseudomonadati</taxon>
        <taxon>Pseudomonadota</taxon>
        <taxon>Betaproteobacteria</taxon>
        <taxon>Burkholderiales</taxon>
        <taxon>Sphaerotilaceae</taxon>
        <taxon>Pseudaquabacterium</taxon>
    </lineage>
</organism>
<keyword evidence="3" id="KW-1185">Reference proteome</keyword>